<keyword evidence="4 8" id="KW-0133">Cell shape</keyword>
<dbReference type="GO" id="GO:0071555">
    <property type="term" value="P:cell wall organization"/>
    <property type="evidence" value="ECO:0007669"/>
    <property type="project" value="UniProtKB-UniRule"/>
</dbReference>
<dbReference type="GO" id="GO:0005886">
    <property type="term" value="C:plasma membrane"/>
    <property type="evidence" value="ECO:0007669"/>
    <property type="project" value="UniProtKB-SubCell"/>
</dbReference>
<feature type="transmembrane region" description="Helical" evidence="9">
    <location>
        <begin position="385"/>
        <end position="403"/>
    </location>
</feature>
<dbReference type="InterPro" id="IPR004268">
    <property type="entry name" value="MurJ"/>
</dbReference>
<evidence type="ECO:0000256" key="3">
    <source>
        <dbReference type="ARBA" id="ARBA00022692"/>
    </source>
</evidence>
<evidence type="ECO:0000256" key="1">
    <source>
        <dbReference type="ARBA" id="ARBA00004651"/>
    </source>
</evidence>
<dbReference type="GO" id="GO:0008360">
    <property type="term" value="P:regulation of cell shape"/>
    <property type="evidence" value="ECO:0007669"/>
    <property type="project" value="UniProtKB-UniRule"/>
</dbReference>
<feature type="transmembrane region" description="Helical" evidence="9">
    <location>
        <begin position="232"/>
        <end position="252"/>
    </location>
</feature>
<comment type="similarity">
    <text evidence="8">Belongs to the MurJ/MviN family.</text>
</comment>
<evidence type="ECO:0000256" key="9">
    <source>
        <dbReference type="SAM" id="Phobius"/>
    </source>
</evidence>
<dbReference type="Pfam" id="PF03023">
    <property type="entry name" value="MurJ"/>
    <property type="match status" value="1"/>
</dbReference>
<feature type="transmembrane region" description="Helical" evidence="9">
    <location>
        <begin position="409"/>
        <end position="432"/>
    </location>
</feature>
<feature type="transmembrane region" description="Helical" evidence="9">
    <location>
        <begin position="313"/>
        <end position="335"/>
    </location>
</feature>
<keyword evidence="7 8" id="KW-0472">Membrane</keyword>
<dbReference type="Proteomes" id="UP000431913">
    <property type="component" value="Unassembled WGS sequence"/>
</dbReference>
<dbReference type="PANTHER" id="PTHR47019">
    <property type="entry name" value="LIPID II FLIPPASE MURJ"/>
    <property type="match status" value="1"/>
</dbReference>
<evidence type="ECO:0000256" key="8">
    <source>
        <dbReference type="PIRNR" id="PIRNR002869"/>
    </source>
</evidence>
<feature type="transmembrane region" description="Helical" evidence="9">
    <location>
        <begin position="355"/>
        <end position="376"/>
    </location>
</feature>
<dbReference type="NCBIfam" id="TIGR01695">
    <property type="entry name" value="murJ_mviN"/>
    <property type="match status" value="1"/>
</dbReference>
<keyword evidence="8" id="KW-0813">Transport</keyword>
<keyword evidence="2 8" id="KW-1003">Cell membrane</keyword>
<feature type="transmembrane region" description="Helical" evidence="9">
    <location>
        <begin position="57"/>
        <end position="78"/>
    </location>
</feature>
<keyword evidence="6 9" id="KW-1133">Transmembrane helix</keyword>
<dbReference type="GO" id="GO:0034204">
    <property type="term" value="P:lipid translocation"/>
    <property type="evidence" value="ECO:0007669"/>
    <property type="project" value="TreeGrafter"/>
</dbReference>
<evidence type="ECO:0000256" key="2">
    <source>
        <dbReference type="ARBA" id="ARBA00022475"/>
    </source>
</evidence>
<feature type="transmembrane region" description="Helical" evidence="9">
    <location>
        <begin position="12"/>
        <end position="30"/>
    </location>
</feature>
<dbReference type="InterPro" id="IPR051050">
    <property type="entry name" value="Lipid_II_flippase_MurJ/MviN"/>
</dbReference>
<evidence type="ECO:0000313" key="10">
    <source>
        <dbReference type="EMBL" id="MST93312.1"/>
    </source>
</evidence>
<evidence type="ECO:0000256" key="4">
    <source>
        <dbReference type="ARBA" id="ARBA00022960"/>
    </source>
</evidence>
<feature type="transmembrane region" description="Helical" evidence="9">
    <location>
        <begin position="444"/>
        <end position="466"/>
    </location>
</feature>
<name>A0A6I2U6H8_9FIRM</name>
<evidence type="ECO:0000256" key="6">
    <source>
        <dbReference type="ARBA" id="ARBA00022989"/>
    </source>
</evidence>
<feature type="transmembrane region" description="Helical" evidence="9">
    <location>
        <begin position="98"/>
        <end position="121"/>
    </location>
</feature>
<evidence type="ECO:0000256" key="5">
    <source>
        <dbReference type="ARBA" id="ARBA00022984"/>
    </source>
</evidence>
<feature type="transmembrane region" description="Helical" evidence="9">
    <location>
        <begin position="133"/>
        <end position="155"/>
    </location>
</feature>
<dbReference type="GO" id="GO:0015648">
    <property type="term" value="F:lipid-linked peptidoglycan transporter activity"/>
    <property type="evidence" value="ECO:0007669"/>
    <property type="project" value="UniProtKB-UniRule"/>
</dbReference>
<dbReference type="EMBL" id="VUNJ01000023">
    <property type="protein sequence ID" value="MST93312.1"/>
    <property type="molecule type" value="Genomic_DNA"/>
</dbReference>
<dbReference type="CDD" id="cd13123">
    <property type="entry name" value="MATE_MurJ_like"/>
    <property type="match status" value="1"/>
</dbReference>
<feature type="transmembrane region" description="Helical" evidence="9">
    <location>
        <begin position="190"/>
        <end position="211"/>
    </location>
</feature>
<reference evidence="10 11" key="1">
    <citation type="submission" date="2019-08" db="EMBL/GenBank/DDBJ databases">
        <title>In-depth cultivation of the pig gut microbiome towards novel bacterial diversity and tailored functional studies.</title>
        <authorList>
            <person name="Wylensek D."/>
            <person name="Hitch T.C.A."/>
            <person name="Clavel T."/>
        </authorList>
    </citation>
    <scope>NUCLEOTIDE SEQUENCE [LARGE SCALE GENOMIC DNA]</scope>
    <source>
        <strain evidence="10 11">WCA3-601-WT-6J</strain>
    </source>
</reference>
<dbReference type="RefSeq" id="WP_154523920.1">
    <property type="nucleotide sequence ID" value="NZ_JBKWPM010000001.1"/>
</dbReference>
<keyword evidence="5 8" id="KW-0573">Peptidoglycan synthesis</keyword>
<feature type="transmembrane region" description="Helical" evidence="9">
    <location>
        <begin position="162"/>
        <end position="184"/>
    </location>
</feature>
<comment type="subcellular location">
    <subcellularLocation>
        <location evidence="1">Cell membrane</location>
        <topology evidence="1">Multi-pass membrane protein</topology>
    </subcellularLocation>
</comment>
<keyword evidence="3 9" id="KW-0812">Transmembrane</keyword>
<feature type="transmembrane region" description="Helical" evidence="9">
    <location>
        <begin position="472"/>
        <end position="496"/>
    </location>
</feature>
<dbReference type="PIRSF" id="PIRSF002869">
    <property type="entry name" value="MviN"/>
    <property type="match status" value="1"/>
</dbReference>
<proteinExistence type="inferred from homology"/>
<dbReference type="PANTHER" id="PTHR47019:SF1">
    <property type="entry name" value="LIPID II FLIPPASE MURJ"/>
    <property type="match status" value="1"/>
</dbReference>
<sequence>MIDNRRTANTARITLFITSIAVFSKILGFARDSILAHFYGSSSISDAFITTLSMPDILFELIANSITIGFVPIATGLLDEGRGAREVNRFTSNVVNIFEVLACVFSLIFIVFAEVIIYALAPGFQEKNIDIAIYFLRIISLAMLFKTVSSVLGAYMQTNRNFVPVSMYGVIMDVMIILFIVLSVKKGCTLLPYGVLLGVLAQMIFAVICAVKTGYRHSWTFNLRDPHLKAMLLMFLPAIAATGANQIVQLVNKGMATTVMEGGVTLISNANKMGYAAENIIVLSLAAVIYPILSSYSVRKNIKGFKHELVKGLNCTLILMIPLSIVLIIFSKPIINLLFGHGKYIDSVSYTSQLMKVYCIGIIGLSAYTLMVRALYAQKMVKQSAACAIISLLINIVLCFLLAKTAKMGLMGIALATSLTYTISFVITFLMMYFKIGDIGGSHIVNVILKIAIACIPMAAFSYLTYQLVEKYNSFLALICCAVVGAVTYFCGMYVLKVEEISMILQQIKKKLYTNDDRRNNQ</sequence>
<comment type="caution">
    <text evidence="10">The sequence shown here is derived from an EMBL/GenBank/DDBJ whole genome shotgun (WGS) entry which is preliminary data.</text>
</comment>
<dbReference type="PRINTS" id="PR01806">
    <property type="entry name" value="VIRFACTRMVIN"/>
</dbReference>
<evidence type="ECO:0000313" key="11">
    <source>
        <dbReference type="Proteomes" id="UP000431913"/>
    </source>
</evidence>
<gene>
    <name evidence="10" type="primary">murJ</name>
    <name evidence="10" type="ORF">FYJ76_15470</name>
</gene>
<organism evidence="10 11">
    <name type="scientific">Ruthenibacterium lactatiformans</name>
    <dbReference type="NCBI Taxonomy" id="1550024"/>
    <lineage>
        <taxon>Bacteria</taxon>
        <taxon>Bacillati</taxon>
        <taxon>Bacillota</taxon>
        <taxon>Clostridia</taxon>
        <taxon>Eubacteriales</taxon>
        <taxon>Oscillospiraceae</taxon>
        <taxon>Ruthenibacterium</taxon>
    </lineage>
</organism>
<evidence type="ECO:0000256" key="7">
    <source>
        <dbReference type="ARBA" id="ARBA00023136"/>
    </source>
</evidence>
<protein>
    <recommendedName>
        <fullName evidence="8">Lipid II flippase</fullName>
    </recommendedName>
</protein>
<dbReference type="AlphaFoldDB" id="A0A6I2U6H8"/>
<comment type="function">
    <text evidence="8">Involved in peptidoglycan biosynthesis. Transports lipid-linked peptidoglycan precursors from the inner to the outer leaflet of the cytoplasmic membrane.</text>
</comment>
<keyword evidence="8" id="KW-0961">Cell wall biogenesis/degradation</keyword>
<accession>A0A6I2U6H8</accession>
<dbReference type="GO" id="GO:0009252">
    <property type="term" value="P:peptidoglycan biosynthetic process"/>
    <property type="evidence" value="ECO:0007669"/>
    <property type="project" value="UniProtKB-UniRule"/>
</dbReference>
<feature type="transmembrane region" description="Helical" evidence="9">
    <location>
        <begin position="272"/>
        <end position="293"/>
    </location>
</feature>